<proteinExistence type="predicted"/>
<dbReference type="Proteomes" id="UP001283361">
    <property type="component" value="Unassembled WGS sequence"/>
</dbReference>
<evidence type="ECO:0000313" key="1">
    <source>
        <dbReference type="EMBL" id="KAK3747182.1"/>
    </source>
</evidence>
<evidence type="ECO:0000313" key="2">
    <source>
        <dbReference type="Proteomes" id="UP001283361"/>
    </source>
</evidence>
<name>A0AAE0YIK9_9GAST</name>
<reference evidence="1" key="1">
    <citation type="journal article" date="2023" name="G3 (Bethesda)">
        <title>A reference genome for the long-term kleptoplast-retaining sea slug Elysia crispata morphotype clarki.</title>
        <authorList>
            <person name="Eastman K.E."/>
            <person name="Pendleton A.L."/>
            <person name="Shaikh M.A."/>
            <person name="Suttiyut T."/>
            <person name="Ogas R."/>
            <person name="Tomko P."/>
            <person name="Gavelis G."/>
            <person name="Widhalm J.R."/>
            <person name="Wisecaver J.H."/>
        </authorList>
    </citation>
    <scope>NUCLEOTIDE SEQUENCE</scope>
    <source>
        <strain evidence="1">ECLA1</strain>
    </source>
</reference>
<comment type="caution">
    <text evidence="1">The sequence shown here is derived from an EMBL/GenBank/DDBJ whole genome shotgun (WGS) entry which is preliminary data.</text>
</comment>
<organism evidence="1 2">
    <name type="scientific">Elysia crispata</name>
    <name type="common">lettuce slug</name>
    <dbReference type="NCBI Taxonomy" id="231223"/>
    <lineage>
        <taxon>Eukaryota</taxon>
        <taxon>Metazoa</taxon>
        <taxon>Spiralia</taxon>
        <taxon>Lophotrochozoa</taxon>
        <taxon>Mollusca</taxon>
        <taxon>Gastropoda</taxon>
        <taxon>Heterobranchia</taxon>
        <taxon>Euthyneura</taxon>
        <taxon>Panpulmonata</taxon>
        <taxon>Sacoglossa</taxon>
        <taxon>Placobranchoidea</taxon>
        <taxon>Plakobranchidae</taxon>
        <taxon>Elysia</taxon>
    </lineage>
</organism>
<gene>
    <name evidence="1" type="ORF">RRG08_035728</name>
</gene>
<protein>
    <submittedName>
        <fullName evidence="1">Uncharacterized protein</fullName>
    </submittedName>
</protein>
<sequence length="95" mass="10763">MYQRWIAIGLGGNKKARRVQIRSQGEEDEAITEMRAWREEALLCFGIRVPVPLCKHPVAERLNLVLSGRMSSDSLELNNTILLTSRSDGQSRLLL</sequence>
<dbReference type="AlphaFoldDB" id="A0AAE0YIK9"/>
<accession>A0AAE0YIK9</accession>
<dbReference type="EMBL" id="JAWDGP010006106">
    <property type="protein sequence ID" value="KAK3747182.1"/>
    <property type="molecule type" value="Genomic_DNA"/>
</dbReference>
<keyword evidence="2" id="KW-1185">Reference proteome</keyword>